<dbReference type="Pfam" id="PF07690">
    <property type="entry name" value="MFS_1"/>
    <property type="match status" value="1"/>
</dbReference>
<evidence type="ECO:0000256" key="4">
    <source>
        <dbReference type="ARBA" id="ARBA00022989"/>
    </source>
</evidence>
<comment type="subcellular location">
    <subcellularLocation>
        <location evidence="1">Membrane</location>
        <topology evidence="1">Multi-pass membrane protein</topology>
    </subcellularLocation>
</comment>
<feature type="transmembrane region" description="Helical" evidence="6">
    <location>
        <begin position="313"/>
        <end position="333"/>
    </location>
</feature>
<keyword evidence="9" id="KW-1185">Reference proteome</keyword>
<dbReference type="EMBL" id="KN847524">
    <property type="protein sequence ID" value="KIV89603.1"/>
    <property type="molecule type" value="Genomic_DNA"/>
</dbReference>
<organism evidence="8 9">
    <name type="scientific">Exophiala mesophila</name>
    <name type="common">Black yeast-like fungus</name>
    <dbReference type="NCBI Taxonomy" id="212818"/>
    <lineage>
        <taxon>Eukaryota</taxon>
        <taxon>Fungi</taxon>
        <taxon>Dikarya</taxon>
        <taxon>Ascomycota</taxon>
        <taxon>Pezizomycotina</taxon>
        <taxon>Eurotiomycetes</taxon>
        <taxon>Chaetothyriomycetidae</taxon>
        <taxon>Chaetothyriales</taxon>
        <taxon>Herpotrichiellaceae</taxon>
        <taxon>Exophiala</taxon>
    </lineage>
</organism>
<evidence type="ECO:0000256" key="5">
    <source>
        <dbReference type="ARBA" id="ARBA00023136"/>
    </source>
</evidence>
<dbReference type="PROSITE" id="PS50850">
    <property type="entry name" value="MFS"/>
    <property type="match status" value="1"/>
</dbReference>
<evidence type="ECO:0000256" key="3">
    <source>
        <dbReference type="ARBA" id="ARBA00022692"/>
    </source>
</evidence>
<dbReference type="HOGENOM" id="CLU_001265_0_1_1"/>
<feature type="domain" description="Major facilitator superfamily (MFS) profile" evidence="7">
    <location>
        <begin position="47"/>
        <end position="457"/>
    </location>
</feature>
<feature type="transmembrane region" description="Helical" evidence="6">
    <location>
        <begin position="340"/>
        <end position="359"/>
    </location>
</feature>
<dbReference type="Gene3D" id="1.20.1250.20">
    <property type="entry name" value="MFS general substrate transporter like domains"/>
    <property type="match status" value="2"/>
</dbReference>
<feature type="transmembrane region" description="Helical" evidence="6">
    <location>
        <begin position="139"/>
        <end position="163"/>
    </location>
</feature>
<name>A0A0D1ZS56_EXOME</name>
<keyword evidence="3 6" id="KW-0812">Transmembrane</keyword>
<dbReference type="OMA" id="HEEKEAM"/>
<dbReference type="AlphaFoldDB" id="A0A0D1ZS56"/>
<proteinExistence type="predicted"/>
<dbReference type="GO" id="GO:0016020">
    <property type="term" value="C:membrane"/>
    <property type="evidence" value="ECO:0007669"/>
    <property type="project" value="UniProtKB-SubCell"/>
</dbReference>
<evidence type="ECO:0000256" key="1">
    <source>
        <dbReference type="ARBA" id="ARBA00004141"/>
    </source>
</evidence>
<evidence type="ECO:0000256" key="2">
    <source>
        <dbReference type="ARBA" id="ARBA00022448"/>
    </source>
</evidence>
<feature type="transmembrane region" description="Helical" evidence="6">
    <location>
        <begin position="434"/>
        <end position="453"/>
    </location>
</feature>
<dbReference type="SUPFAM" id="SSF103473">
    <property type="entry name" value="MFS general substrate transporter"/>
    <property type="match status" value="1"/>
</dbReference>
<dbReference type="FunFam" id="1.20.1250.20:FF:000018">
    <property type="entry name" value="MFS transporter permease"/>
    <property type="match status" value="1"/>
</dbReference>
<feature type="transmembrane region" description="Helical" evidence="6">
    <location>
        <begin position="400"/>
        <end position="422"/>
    </location>
</feature>
<dbReference type="VEuPathDB" id="FungiDB:PV10_06989"/>
<accession>A0A0D1ZS56</accession>
<reference evidence="8 9" key="1">
    <citation type="submission" date="2015-01" db="EMBL/GenBank/DDBJ databases">
        <title>The Genome Sequence of Exophiala mesophila CBS40295.</title>
        <authorList>
            <consortium name="The Broad Institute Genomics Platform"/>
            <person name="Cuomo C."/>
            <person name="de Hoog S."/>
            <person name="Gorbushina A."/>
            <person name="Stielow B."/>
            <person name="Teixiera M."/>
            <person name="Abouelleil A."/>
            <person name="Chapman S.B."/>
            <person name="Priest M."/>
            <person name="Young S.K."/>
            <person name="Wortman J."/>
            <person name="Nusbaum C."/>
            <person name="Birren B."/>
        </authorList>
    </citation>
    <scope>NUCLEOTIDE SEQUENCE [LARGE SCALE GENOMIC DNA]</scope>
    <source>
        <strain evidence="8 9">CBS 40295</strain>
    </source>
</reference>
<dbReference type="GeneID" id="27324834"/>
<feature type="transmembrane region" description="Helical" evidence="6">
    <location>
        <begin position="274"/>
        <end position="301"/>
    </location>
</feature>
<dbReference type="Proteomes" id="UP000054302">
    <property type="component" value="Unassembled WGS sequence"/>
</dbReference>
<protein>
    <recommendedName>
        <fullName evidence="7">Major facilitator superfamily (MFS) profile domain-containing protein</fullName>
    </recommendedName>
</protein>
<feature type="transmembrane region" description="Helical" evidence="6">
    <location>
        <begin position="114"/>
        <end position="133"/>
    </location>
</feature>
<dbReference type="RefSeq" id="XP_016221177.1">
    <property type="nucleotide sequence ID" value="XM_016371845.1"/>
</dbReference>
<evidence type="ECO:0000259" key="7">
    <source>
        <dbReference type="PROSITE" id="PS50850"/>
    </source>
</evidence>
<dbReference type="PANTHER" id="PTHR43791">
    <property type="entry name" value="PERMEASE-RELATED"/>
    <property type="match status" value="1"/>
</dbReference>
<feature type="transmembrane region" description="Helical" evidence="6">
    <location>
        <begin position="206"/>
        <end position="228"/>
    </location>
</feature>
<gene>
    <name evidence="8" type="ORF">PV10_06989</name>
</gene>
<dbReference type="InterPro" id="IPR036259">
    <property type="entry name" value="MFS_trans_sf"/>
</dbReference>
<keyword evidence="5 6" id="KW-0472">Membrane</keyword>
<dbReference type="PANTHER" id="PTHR43791:SF24">
    <property type="entry name" value="NICOTINIC ACID PLASMA MEMBRANE TRANSPORTER"/>
    <property type="match status" value="1"/>
</dbReference>
<feature type="transmembrane region" description="Helical" evidence="6">
    <location>
        <begin position="43"/>
        <end position="60"/>
    </location>
</feature>
<dbReference type="InterPro" id="IPR011701">
    <property type="entry name" value="MFS"/>
</dbReference>
<evidence type="ECO:0000313" key="8">
    <source>
        <dbReference type="EMBL" id="KIV89603.1"/>
    </source>
</evidence>
<evidence type="ECO:0000313" key="9">
    <source>
        <dbReference type="Proteomes" id="UP000054302"/>
    </source>
</evidence>
<dbReference type="GO" id="GO:0022857">
    <property type="term" value="F:transmembrane transporter activity"/>
    <property type="evidence" value="ECO:0007669"/>
    <property type="project" value="InterPro"/>
</dbReference>
<evidence type="ECO:0000256" key="6">
    <source>
        <dbReference type="SAM" id="Phobius"/>
    </source>
</evidence>
<sequence>MNDTPSKDMSPVELTATKGSQHAVDVAEIFVDPVIEKRAIRKFDTLVLPQMAIIMLIGYLDRANIGNAVVFGLSTDLNLVGRQFNDVVMIFYVTYIVFDIPWVMCVKRFGGHKVLVVAMLGWSIVTLGTGFIQNYGQAIAVRLLLGLFEAGLLCCLTFLISMIYSREQQARRVGVLYYAVTCSGAFGGLIAYGIQSMGSRLGIAAWRWLFIIEGAVSIVVCSLGWLSLPKSAEEAWFLTQEEREVMRARRARDASYSGGNDFSWKYVSMAFSDIHVYVAAICLFCASIPATGFAVFLPTILVGLGYTSLQANYLSIPVYAVATLVIIAVCTFSDKYRRRSYFLMCIPSVVIIGYIIIIATSNGAAGYFAMFMVGSGIYPFNCLLLTWVSNNFAPDYKRSVALPLFASISATSGLVSAVIYPATDRPRYIKGNAVSLGMEVLAFVGILAIYFILKSRNNKKAEMLALGATENGKSGDKGLHFQYTM</sequence>
<feature type="transmembrane region" description="Helical" evidence="6">
    <location>
        <begin position="80"/>
        <end position="102"/>
    </location>
</feature>
<keyword evidence="4 6" id="KW-1133">Transmembrane helix</keyword>
<dbReference type="FunFam" id="1.20.1250.20:FF:000013">
    <property type="entry name" value="MFS general substrate transporter"/>
    <property type="match status" value="1"/>
</dbReference>
<feature type="transmembrane region" description="Helical" evidence="6">
    <location>
        <begin position="365"/>
        <end position="388"/>
    </location>
</feature>
<feature type="transmembrane region" description="Helical" evidence="6">
    <location>
        <begin position="175"/>
        <end position="194"/>
    </location>
</feature>
<keyword evidence="2" id="KW-0813">Transport</keyword>
<dbReference type="OrthoDB" id="2962993at2759"/>
<dbReference type="InterPro" id="IPR020846">
    <property type="entry name" value="MFS_dom"/>
</dbReference>